<dbReference type="AlphaFoldDB" id="A0A2N6T2J2"/>
<dbReference type="InterPro" id="IPR013977">
    <property type="entry name" value="GcvT_C"/>
</dbReference>
<dbReference type="Proteomes" id="UP000235363">
    <property type="component" value="Unassembled WGS sequence"/>
</dbReference>
<feature type="domain" description="GCVT N-terminal" evidence="9">
    <location>
        <begin position="19"/>
        <end position="288"/>
    </location>
</feature>
<evidence type="ECO:0000313" key="12">
    <source>
        <dbReference type="Proteomes" id="UP000235363"/>
    </source>
</evidence>
<dbReference type="GO" id="GO:0005829">
    <property type="term" value="C:cytosol"/>
    <property type="evidence" value="ECO:0007669"/>
    <property type="project" value="TreeGrafter"/>
</dbReference>
<dbReference type="SUPFAM" id="SSF103025">
    <property type="entry name" value="Folate-binding domain"/>
    <property type="match status" value="1"/>
</dbReference>
<reference evidence="11 12" key="1">
    <citation type="submission" date="2017-09" db="EMBL/GenBank/DDBJ databases">
        <title>Bacterial strain isolated from the female urinary microbiota.</title>
        <authorList>
            <person name="Thomas-White K."/>
            <person name="Kumar N."/>
            <person name="Forster S."/>
            <person name="Putonti C."/>
            <person name="Lawley T."/>
            <person name="Wolfe A.J."/>
        </authorList>
    </citation>
    <scope>NUCLEOTIDE SEQUENCE [LARGE SCALE GENOMIC DNA]</scope>
    <source>
        <strain evidence="11 12">UMB0908</strain>
    </source>
</reference>
<evidence type="ECO:0000256" key="3">
    <source>
        <dbReference type="ARBA" id="ARBA00022576"/>
    </source>
</evidence>
<comment type="catalytic activity">
    <reaction evidence="6">
        <text>N(6)-[(R)-S(8)-aminomethyldihydrolipoyl]-L-lysyl-[protein] + (6S)-5,6,7,8-tetrahydrofolate = N(6)-[(R)-dihydrolipoyl]-L-lysyl-[protein] + (6R)-5,10-methylene-5,6,7,8-tetrahydrofolate + NH4(+)</text>
        <dbReference type="Rhea" id="RHEA:16945"/>
        <dbReference type="Rhea" id="RHEA-COMP:10475"/>
        <dbReference type="Rhea" id="RHEA-COMP:10492"/>
        <dbReference type="ChEBI" id="CHEBI:15636"/>
        <dbReference type="ChEBI" id="CHEBI:28938"/>
        <dbReference type="ChEBI" id="CHEBI:57453"/>
        <dbReference type="ChEBI" id="CHEBI:83100"/>
        <dbReference type="ChEBI" id="CHEBI:83143"/>
        <dbReference type="EC" id="2.1.2.10"/>
    </reaction>
</comment>
<accession>A0A2N6T2J2</accession>
<dbReference type="InterPro" id="IPR029043">
    <property type="entry name" value="GcvT/YgfZ_C"/>
</dbReference>
<dbReference type="GO" id="GO:0005960">
    <property type="term" value="C:glycine cleavage complex"/>
    <property type="evidence" value="ECO:0007669"/>
    <property type="project" value="InterPro"/>
</dbReference>
<name>A0A2N6T2J2_9CORY</name>
<dbReference type="NCBIfam" id="TIGR00528">
    <property type="entry name" value="gcvT"/>
    <property type="match status" value="1"/>
</dbReference>
<evidence type="ECO:0000256" key="1">
    <source>
        <dbReference type="ARBA" id="ARBA00008609"/>
    </source>
</evidence>
<evidence type="ECO:0000256" key="2">
    <source>
        <dbReference type="ARBA" id="ARBA00012616"/>
    </source>
</evidence>
<feature type="domain" description="Aminomethyltransferase C-terminal" evidence="10">
    <location>
        <begin position="311"/>
        <end position="387"/>
    </location>
</feature>
<evidence type="ECO:0000313" key="11">
    <source>
        <dbReference type="EMBL" id="PMC63504.1"/>
    </source>
</evidence>
<comment type="caution">
    <text evidence="11">The sequence shown here is derived from an EMBL/GenBank/DDBJ whole genome shotgun (WGS) entry which is preliminary data.</text>
</comment>
<protein>
    <recommendedName>
        <fullName evidence="2">aminomethyltransferase</fullName>
        <ecNumber evidence="2">2.1.2.10</ecNumber>
    </recommendedName>
    <alternativeName>
        <fullName evidence="5">Glycine cleavage system T protein</fullName>
    </alternativeName>
</protein>
<dbReference type="GO" id="GO:0008483">
    <property type="term" value="F:transaminase activity"/>
    <property type="evidence" value="ECO:0007669"/>
    <property type="project" value="UniProtKB-KW"/>
</dbReference>
<dbReference type="RefSeq" id="WP_102211859.1">
    <property type="nucleotide sequence ID" value="NZ_PNHF01000001.1"/>
</dbReference>
<dbReference type="NCBIfam" id="NF001567">
    <property type="entry name" value="PRK00389.1"/>
    <property type="match status" value="1"/>
</dbReference>
<evidence type="ECO:0000256" key="8">
    <source>
        <dbReference type="SAM" id="MobiDB-lite"/>
    </source>
</evidence>
<feature type="region of interest" description="Disordered" evidence="8">
    <location>
        <begin position="1"/>
        <end position="20"/>
    </location>
</feature>
<gene>
    <name evidence="11" type="primary">gcvT</name>
    <name evidence="11" type="ORF">CJ204_01095</name>
</gene>
<dbReference type="EC" id="2.1.2.10" evidence="2"/>
<evidence type="ECO:0000256" key="4">
    <source>
        <dbReference type="ARBA" id="ARBA00022679"/>
    </source>
</evidence>
<dbReference type="STRING" id="1725.WU86_03345"/>
<dbReference type="Gene3D" id="3.30.1360.120">
    <property type="entry name" value="Probable tRNA modification gtpase trme, domain 1"/>
    <property type="match status" value="1"/>
</dbReference>
<dbReference type="EMBL" id="PNHF01000001">
    <property type="protein sequence ID" value="PMC63504.1"/>
    <property type="molecule type" value="Genomic_DNA"/>
</dbReference>
<proteinExistence type="inferred from homology"/>
<organism evidence="11 12">
    <name type="scientific">Corynebacterium xerosis</name>
    <dbReference type="NCBI Taxonomy" id="1725"/>
    <lineage>
        <taxon>Bacteria</taxon>
        <taxon>Bacillati</taxon>
        <taxon>Actinomycetota</taxon>
        <taxon>Actinomycetes</taxon>
        <taxon>Mycobacteriales</taxon>
        <taxon>Corynebacteriaceae</taxon>
        <taxon>Corynebacterium</taxon>
    </lineage>
</organism>
<sequence>MTDSTATTDPATQPLRSPLHDRHVALGAEMRDVGGHELPFRYTSELDEHRAVREAVGLFDLSLMGEIRVSGPDAASFLAHTLISAIKPIALGKAKYTMIVQEDGGIIDDLIVYRPGVNEFMLVNNAGNMIEVYDTLRERVGGYDVEVIDRSSEIALIAVQGPKAAKLLRRVVPADSHGTLDALRYYSCTSLEVAGLEMVVARTGYTGEDGFEVFPPAERGAEVWDALLAAGGTVENPEDPADDGADLGVRPCGLLCRDILRLEAGMPLYGRELTRERTPLEAGLKSVMGPTKGNFIGRNALVNQPQPQQMLVGLQIEGKVAPERGAVLRDADGKEVGEITSTKVSPTFGYPIAFAYVDRWLGSKGTELTLDVEGEQRTATVVPTPFYNRKKRK</sequence>
<evidence type="ECO:0000259" key="10">
    <source>
        <dbReference type="Pfam" id="PF08669"/>
    </source>
</evidence>
<dbReference type="PANTHER" id="PTHR43757">
    <property type="entry name" value="AMINOMETHYLTRANSFERASE"/>
    <property type="match status" value="1"/>
</dbReference>
<dbReference type="Pfam" id="PF08669">
    <property type="entry name" value="GCV_T_C"/>
    <property type="match status" value="1"/>
</dbReference>
<evidence type="ECO:0000259" key="9">
    <source>
        <dbReference type="Pfam" id="PF01571"/>
    </source>
</evidence>
<comment type="similarity">
    <text evidence="1">Belongs to the GcvT family.</text>
</comment>
<dbReference type="PANTHER" id="PTHR43757:SF2">
    <property type="entry name" value="AMINOMETHYLTRANSFERASE, MITOCHONDRIAL"/>
    <property type="match status" value="1"/>
</dbReference>
<dbReference type="Pfam" id="PF01571">
    <property type="entry name" value="GCV_T"/>
    <property type="match status" value="1"/>
</dbReference>
<dbReference type="PIRSF" id="PIRSF006487">
    <property type="entry name" value="GcvT"/>
    <property type="match status" value="1"/>
</dbReference>
<keyword evidence="3" id="KW-0032">Aminotransferase</keyword>
<dbReference type="SUPFAM" id="SSF101790">
    <property type="entry name" value="Aminomethyltransferase beta-barrel domain"/>
    <property type="match status" value="1"/>
</dbReference>
<dbReference type="InterPro" id="IPR027266">
    <property type="entry name" value="TrmE/GcvT-like"/>
</dbReference>
<keyword evidence="4" id="KW-0808">Transferase</keyword>
<evidence type="ECO:0000256" key="5">
    <source>
        <dbReference type="ARBA" id="ARBA00031395"/>
    </source>
</evidence>
<dbReference type="InterPro" id="IPR006223">
    <property type="entry name" value="GcvT"/>
</dbReference>
<dbReference type="GO" id="GO:0004047">
    <property type="term" value="F:aminomethyltransferase activity"/>
    <property type="evidence" value="ECO:0007669"/>
    <property type="project" value="UniProtKB-EC"/>
</dbReference>
<feature type="binding site" evidence="7">
    <location>
        <position position="212"/>
    </location>
    <ligand>
        <name>substrate</name>
    </ligand>
</feature>
<feature type="compositionally biased region" description="Polar residues" evidence="8">
    <location>
        <begin position="1"/>
        <end position="15"/>
    </location>
</feature>
<evidence type="ECO:0000256" key="6">
    <source>
        <dbReference type="ARBA" id="ARBA00047665"/>
    </source>
</evidence>
<dbReference type="GO" id="GO:0006546">
    <property type="term" value="P:glycine catabolic process"/>
    <property type="evidence" value="ECO:0007669"/>
    <property type="project" value="InterPro"/>
</dbReference>
<dbReference type="InterPro" id="IPR028896">
    <property type="entry name" value="GcvT/YgfZ/DmdA"/>
</dbReference>
<evidence type="ECO:0000256" key="7">
    <source>
        <dbReference type="PIRSR" id="PIRSR006487-1"/>
    </source>
</evidence>
<dbReference type="InterPro" id="IPR006222">
    <property type="entry name" value="GCVT_N"/>
</dbReference>